<sequence length="85" mass="9565">MPLQLDISYSFQRLLEKSKNVGGRLVSRQLTHIVDSFILSKFESSKVGLKSKDKLCIVALGGYGRMEMAPHSDIDLLYLHNGIKE</sequence>
<reference evidence="2 3" key="1">
    <citation type="submission" date="2013-01" db="EMBL/GenBank/DDBJ databases">
        <authorList>
            <person name="Harkins D.M."/>
            <person name="Durkin A.S."/>
            <person name="Brinkac L.M."/>
            <person name="Haft D.H."/>
            <person name="Selengut J.D."/>
            <person name="Sanka R."/>
            <person name="DePew J."/>
            <person name="Purushe J."/>
            <person name="Galloway R.L."/>
            <person name="Vinetz J.M."/>
            <person name="Sutton G.G."/>
            <person name="Nierman W.C."/>
            <person name="Fouts D.E."/>
        </authorList>
    </citation>
    <scope>NUCLEOTIDE SEQUENCE [LARGE SCALE GENOMIC DNA]</scope>
    <source>
        <strain evidence="2 3">Sponselee CDC</strain>
    </source>
</reference>
<dbReference type="PANTHER" id="PTHR47320:SF1">
    <property type="entry name" value="BIFUNCTIONAL URIDYLYLTRANSFERASE_URIDYLYL-REMOVING ENZYME"/>
    <property type="match status" value="1"/>
</dbReference>
<proteinExistence type="predicted"/>
<comment type="caution">
    <text evidence="2">The sequence shown here is derived from an EMBL/GenBank/DDBJ whole genome shotgun (WGS) entry which is preliminary data.</text>
</comment>
<dbReference type="PATRIC" id="fig|1218567.3.peg.3947"/>
<dbReference type="SUPFAM" id="SSF81301">
    <property type="entry name" value="Nucleotidyltransferase"/>
    <property type="match status" value="1"/>
</dbReference>
<dbReference type="Proteomes" id="UP000011873">
    <property type="component" value="Unassembled WGS sequence"/>
</dbReference>
<organism evidence="2 3">
    <name type="scientific">Leptospira borgpetersenii serovar Hardjo-bovis str. Sponselee</name>
    <dbReference type="NCBI Taxonomy" id="1303729"/>
    <lineage>
        <taxon>Bacteria</taxon>
        <taxon>Pseudomonadati</taxon>
        <taxon>Spirochaetota</taxon>
        <taxon>Spirochaetia</taxon>
        <taxon>Leptospirales</taxon>
        <taxon>Leptospiraceae</taxon>
        <taxon>Leptospira</taxon>
    </lineage>
</organism>
<dbReference type="GO" id="GO:0016787">
    <property type="term" value="F:hydrolase activity"/>
    <property type="evidence" value="ECO:0007669"/>
    <property type="project" value="UniProtKB-KW"/>
</dbReference>
<dbReference type="AlphaFoldDB" id="M6BHX7"/>
<dbReference type="EMBL" id="ANMU01000163">
    <property type="protein sequence ID" value="EMJ78186.1"/>
    <property type="molecule type" value="Genomic_DNA"/>
</dbReference>
<protein>
    <submittedName>
        <fullName evidence="2">Uncharacterized protein</fullName>
    </submittedName>
</protein>
<dbReference type="InterPro" id="IPR043519">
    <property type="entry name" value="NT_sf"/>
</dbReference>
<name>M6BHX7_LEPBO</name>
<dbReference type="Gene3D" id="3.30.460.10">
    <property type="entry name" value="Beta Polymerase, domain 2"/>
    <property type="match status" value="1"/>
</dbReference>
<gene>
    <name evidence="2" type="ORF">LEP1GSC016_4198</name>
</gene>
<dbReference type="InterPro" id="IPR010043">
    <property type="entry name" value="UTase/UR"/>
</dbReference>
<accession>M6BHX7</accession>
<evidence type="ECO:0000313" key="3">
    <source>
        <dbReference type="Proteomes" id="UP000011873"/>
    </source>
</evidence>
<evidence type="ECO:0000313" key="2">
    <source>
        <dbReference type="EMBL" id="EMJ78186.1"/>
    </source>
</evidence>
<dbReference type="PANTHER" id="PTHR47320">
    <property type="entry name" value="BIFUNCTIONAL URIDYLYLTRANSFERASE/URIDYLYL-REMOVING ENZYME"/>
    <property type="match status" value="1"/>
</dbReference>
<keyword evidence="1" id="KW-0378">Hydrolase</keyword>
<dbReference type="GO" id="GO:0008773">
    <property type="term" value="F:[protein-PII] uridylyltransferase activity"/>
    <property type="evidence" value="ECO:0007669"/>
    <property type="project" value="InterPro"/>
</dbReference>
<evidence type="ECO:0000256" key="1">
    <source>
        <dbReference type="ARBA" id="ARBA00022801"/>
    </source>
</evidence>